<feature type="compositionally biased region" description="Polar residues" evidence="1">
    <location>
        <begin position="59"/>
        <end position="69"/>
    </location>
</feature>
<dbReference type="SMART" id="SM00225">
    <property type="entry name" value="BTB"/>
    <property type="match status" value="1"/>
</dbReference>
<dbReference type="CDD" id="cd18186">
    <property type="entry name" value="BTB_POZ_ZBTB_KLHL-like"/>
    <property type="match status" value="1"/>
</dbReference>
<evidence type="ECO:0000256" key="1">
    <source>
        <dbReference type="SAM" id="MobiDB-lite"/>
    </source>
</evidence>
<dbReference type="InterPro" id="IPR000210">
    <property type="entry name" value="BTB/POZ_dom"/>
</dbReference>
<organism evidence="3 4">
    <name type="scientific">Ceriporiopsis subvermispora (strain B)</name>
    <name type="common">White-rot fungus</name>
    <name type="synonym">Gelatoporia subvermispora</name>
    <dbReference type="NCBI Taxonomy" id="914234"/>
    <lineage>
        <taxon>Eukaryota</taxon>
        <taxon>Fungi</taxon>
        <taxon>Dikarya</taxon>
        <taxon>Basidiomycota</taxon>
        <taxon>Agaricomycotina</taxon>
        <taxon>Agaricomycetes</taxon>
        <taxon>Polyporales</taxon>
        <taxon>Gelatoporiaceae</taxon>
        <taxon>Gelatoporia</taxon>
    </lineage>
</organism>
<accession>M2PK81</accession>
<dbReference type="STRING" id="914234.M2PK81"/>
<dbReference type="AlphaFoldDB" id="M2PK81"/>
<dbReference type="EMBL" id="KB445797">
    <property type="protein sequence ID" value="EMD36694.1"/>
    <property type="molecule type" value="Genomic_DNA"/>
</dbReference>
<reference evidence="3 4" key="1">
    <citation type="journal article" date="2012" name="Proc. Natl. Acad. Sci. U.S.A.">
        <title>Comparative genomics of Ceriporiopsis subvermispora and Phanerochaete chrysosporium provide insight into selective ligninolysis.</title>
        <authorList>
            <person name="Fernandez-Fueyo E."/>
            <person name="Ruiz-Duenas F.J."/>
            <person name="Ferreira P."/>
            <person name="Floudas D."/>
            <person name="Hibbett D.S."/>
            <person name="Canessa P."/>
            <person name="Larrondo L.F."/>
            <person name="James T.Y."/>
            <person name="Seelenfreund D."/>
            <person name="Lobos S."/>
            <person name="Polanco R."/>
            <person name="Tello M."/>
            <person name="Honda Y."/>
            <person name="Watanabe T."/>
            <person name="Watanabe T."/>
            <person name="Ryu J.S."/>
            <person name="Kubicek C.P."/>
            <person name="Schmoll M."/>
            <person name="Gaskell J."/>
            <person name="Hammel K.E."/>
            <person name="St John F.J."/>
            <person name="Vanden Wymelenberg A."/>
            <person name="Sabat G."/>
            <person name="Splinter BonDurant S."/>
            <person name="Syed K."/>
            <person name="Yadav J.S."/>
            <person name="Doddapaneni H."/>
            <person name="Subramanian V."/>
            <person name="Lavin J.L."/>
            <person name="Oguiza J.A."/>
            <person name="Perez G."/>
            <person name="Pisabarro A.G."/>
            <person name="Ramirez L."/>
            <person name="Santoyo F."/>
            <person name="Master E."/>
            <person name="Coutinho P.M."/>
            <person name="Henrissat B."/>
            <person name="Lombard V."/>
            <person name="Magnuson J.K."/>
            <person name="Kuees U."/>
            <person name="Hori C."/>
            <person name="Igarashi K."/>
            <person name="Samejima M."/>
            <person name="Held B.W."/>
            <person name="Barry K.W."/>
            <person name="LaButti K.M."/>
            <person name="Lapidus A."/>
            <person name="Lindquist E.A."/>
            <person name="Lucas S.M."/>
            <person name="Riley R."/>
            <person name="Salamov A.A."/>
            <person name="Hoffmeister D."/>
            <person name="Schwenk D."/>
            <person name="Hadar Y."/>
            <person name="Yarden O."/>
            <person name="de Vries R.P."/>
            <person name="Wiebenga A."/>
            <person name="Stenlid J."/>
            <person name="Eastwood D."/>
            <person name="Grigoriev I.V."/>
            <person name="Berka R.M."/>
            <person name="Blanchette R.A."/>
            <person name="Kersten P."/>
            <person name="Martinez A.T."/>
            <person name="Vicuna R."/>
            <person name="Cullen D."/>
        </authorList>
    </citation>
    <scope>NUCLEOTIDE SEQUENCE [LARGE SCALE GENOMIC DNA]</scope>
    <source>
        <strain evidence="3 4">B</strain>
    </source>
</reference>
<evidence type="ECO:0000313" key="3">
    <source>
        <dbReference type="EMBL" id="EMD36694.1"/>
    </source>
</evidence>
<dbReference type="PROSITE" id="PS50097">
    <property type="entry name" value="BTB"/>
    <property type="match status" value="1"/>
</dbReference>
<feature type="region of interest" description="Disordered" evidence="1">
    <location>
        <begin position="52"/>
        <end position="72"/>
    </location>
</feature>
<feature type="domain" description="BTB" evidence="2">
    <location>
        <begin position="90"/>
        <end position="148"/>
    </location>
</feature>
<dbReference type="OrthoDB" id="3223751at2759"/>
<keyword evidence="4" id="KW-1185">Reference proteome</keyword>
<dbReference type="Proteomes" id="UP000016930">
    <property type="component" value="Unassembled WGS sequence"/>
</dbReference>
<proteinExistence type="predicted"/>
<evidence type="ECO:0000259" key="2">
    <source>
        <dbReference type="PROSITE" id="PS50097"/>
    </source>
</evidence>
<dbReference type="Pfam" id="PF00651">
    <property type="entry name" value="BTB"/>
    <property type="match status" value="1"/>
</dbReference>
<sequence>MSVITYDSLSARSASSGHLDHDPIIIKCDPTRPSSIRSPSPCTQPRTFTAIIPPRTDSTRPPSANSSVPASLRAGTRRHPEFYIQDEMKVLEVEGTLFRVHRYILEQHSDYVRDLLRSETPRGATEDDAIVLPAVSCSEFECLLRSLHHRIPGVHSTAVCDLLSLVSISMRLAYTKLREHAIAQLEVSSPALDPIERIMLAEKHDVRQWLVPAYVEVCKRGHPLEDTETGVLGHRTTTRIARVRERVLWHCVAGLTRMLREDNLSAPKVDEERTLPVLPPPQ</sequence>
<dbReference type="InterPro" id="IPR011333">
    <property type="entry name" value="SKP1/BTB/POZ_sf"/>
</dbReference>
<name>M2PK81_CERS8</name>
<dbReference type="Gene3D" id="3.30.710.10">
    <property type="entry name" value="Potassium Channel Kv1.1, Chain A"/>
    <property type="match status" value="1"/>
</dbReference>
<protein>
    <recommendedName>
        <fullName evidence="2">BTB domain-containing protein</fullName>
    </recommendedName>
</protein>
<dbReference type="SUPFAM" id="SSF54695">
    <property type="entry name" value="POZ domain"/>
    <property type="match status" value="1"/>
</dbReference>
<evidence type="ECO:0000313" key="4">
    <source>
        <dbReference type="Proteomes" id="UP000016930"/>
    </source>
</evidence>
<dbReference type="HOGENOM" id="CLU_986957_0_0_1"/>
<gene>
    <name evidence="3" type="ORF">CERSUDRAFT_83750</name>
</gene>